<gene>
    <name evidence="1" type="ORF">D6810_00995</name>
</gene>
<sequence length="61" mass="7106">MSEEEHIDNDSILRVKANNPFFKAILRARRAYLESGRKLLSFDEIEEEIGQLRGGIQEEQD</sequence>
<accession>A0A3M0Z395</accession>
<comment type="caution">
    <text evidence="1">The sequence shown here is derived from an EMBL/GenBank/DDBJ whole genome shotgun (WGS) entry which is preliminary data.</text>
</comment>
<dbReference type="AlphaFoldDB" id="A0A3M0Z395"/>
<dbReference type="Proteomes" id="UP000269410">
    <property type="component" value="Unassembled WGS sequence"/>
</dbReference>
<protein>
    <submittedName>
        <fullName evidence="1">Uncharacterized protein</fullName>
    </submittedName>
</protein>
<evidence type="ECO:0000313" key="1">
    <source>
        <dbReference type="EMBL" id="RMD77425.1"/>
    </source>
</evidence>
<organism evidence="1 2">
    <name type="scientific">Candidatus Dojkabacteria bacterium</name>
    <dbReference type="NCBI Taxonomy" id="2099670"/>
    <lineage>
        <taxon>Bacteria</taxon>
        <taxon>Candidatus Dojkabacteria</taxon>
    </lineage>
</organism>
<name>A0A3M0Z395_9BACT</name>
<dbReference type="EMBL" id="RFKV01000034">
    <property type="protein sequence ID" value="RMD77425.1"/>
    <property type="molecule type" value="Genomic_DNA"/>
</dbReference>
<reference evidence="1 2" key="1">
    <citation type="submission" date="2018-10" db="EMBL/GenBank/DDBJ databases">
        <title>Thermophilic Lithotrophy and Phototrophy in an Intertidal, Iron-rich, Geothermal Spring.</title>
        <authorList>
            <person name="Ward L.M."/>
            <person name="Idei A."/>
            <person name="Nakagawa M."/>
            <person name="Ueno Y."/>
            <person name="Fischer W."/>
            <person name="Mcglynn S.E."/>
        </authorList>
    </citation>
    <scope>NUCLEOTIDE SEQUENCE [LARGE SCALE GENOMIC DNA]</scope>
    <source>
        <strain evidence="1">J137</strain>
    </source>
</reference>
<proteinExistence type="predicted"/>
<evidence type="ECO:0000313" key="2">
    <source>
        <dbReference type="Proteomes" id="UP000269410"/>
    </source>
</evidence>